<feature type="non-terminal residue" evidence="1">
    <location>
        <position position="1"/>
    </location>
</feature>
<organism evidence="1">
    <name type="scientific">Tanacetum cinerariifolium</name>
    <name type="common">Dalmatian daisy</name>
    <name type="synonym">Chrysanthemum cinerariifolium</name>
    <dbReference type="NCBI Taxonomy" id="118510"/>
    <lineage>
        <taxon>Eukaryota</taxon>
        <taxon>Viridiplantae</taxon>
        <taxon>Streptophyta</taxon>
        <taxon>Embryophyta</taxon>
        <taxon>Tracheophyta</taxon>
        <taxon>Spermatophyta</taxon>
        <taxon>Magnoliopsida</taxon>
        <taxon>eudicotyledons</taxon>
        <taxon>Gunneridae</taxon>
        <taxon>Pentapetalae</taxon>
        <taxon>asterids</taxon>
        <taxon>campanulids</taxon>
        <taxon>Asterales</taxon>
        <taxon>Asteraceae</taxon>
        <taxon>Asteroideae</taxon>
        <taxon>Anthemideae</taxon>
        <taxon>Anthemidinae</taxon>
        <taxon>Tanacetum</taxon>
    </lineage>
</organism>
<protein>
    <submittedName>
        <fullName evidence="1">Uncharacterized protein</fullName>
    </submittedName>
</protein>
<accession>A0A699UIE9</accession>
<evidence type="ECO:0000313" key="1">
    <source>
        <dbReference type="EMBL" id="GFD22862.1"/>
    </source>
</evidence>
<name>A0A699UIE9_TANCI</name>
<comment type="caution">
    <text evidence="1">The sequence shown here is derived from an EMBL/GenBank/DDBJ whole genome shotgun (WGS) entry which is preliminary data.</text>
</comment>
<proteinExistence type="predicted"/>
<gene>
    <name evidence="1" type="ORF">Tci_894831</name>
</gene>
<sequence length="133" mass="15809">LRSDLKSKESTLQVVYDVLKLTPFYKAFLATADVPEIYMQEFWATAKVHHHLIRFKMNNKKHIVNLEYFKEMLQVCPRIPNQQFKELPFEEAILTFIKELGHKRDKGDYRFQCQQVASTMEIICCGYQQMSGW</sequence>
<dbReference type="EMBL" id="BKCJ011340464">
    <property type="protein sequence ID" value="GFD22862.1"/>
    <property type="molecule type" value="Genomic_DNA"/>
</dbReference>
<dbReference type="AlphaFoldDB" id="A0A699UIE9"/>
<reference evidence="1" key="1">
    <citation type="journal article" date="2019" name="Sci. Rep.">
        <title>Draft genome of Tanacetum cinerariifolium, the natural source of mosquito coil.</title>
        <authorList>
            <person name="Yamashiro T."/>
            <person name="Shiraishi A."/>
            <person name="Satake H."/>
            <person name="Nakayama K."/>
        </authorList>
    </citation>
    <scope>NUCLEOTIDE SEQUENCE</scope>
</reference>